<dbReference type="InterPro" id="IPR027443">
    <property type="entry name" value="IPNS-like_sf"/>
</dbReference>
<dbReference type="AlphaFoldDB" id="K6Y774"/>
<dbReference type="EMBL" id="BAEN01000032">
    <property type="protein sequence ID" value="GAC14072.1"/>
    <property type="molecule type" value="Genomic_DNA"/>
</dbReference>
<dbReference type="SUPFAM" id="SSF51197">
    <property type="entry name" value="Clavaminate synthase-like"/>
    <property type="match status" value="1"/>
</dbReference>
<reference evidence="3 4" key="1">
    <citation type="journal article" date="2017" name="Antonie Van Leeuwenhoek">
        <title>Rhizobium rhizosphaerae sp. nov., a novel species isolated from rice rhizosphere.</title>
        <authorList>
            <person name="Zhao J.J."/>
            <person name="Zhang J."/>
            <person name="Zhang R.J."/>
            <person name="Zhang C.W."/>
            <person name="Yin H.Q."/>
            <person name="Zhang X.X."/>
        </authorList>
    </citation>
    <scope>NUCLEOTIDE SEQUENCE [LARGE SCALE GENOMIC DNA]</scope>
    <source>
        <strain evidence="3 4">E3</strain>
    </source>
</reference>
<evidence type="ECO:0000313" key="4">
    <source>
        <dbReference type="Proteomes" id="UP000006334"/>
    </source>
</evidence>
<evidence type="ECO:0000256" key="1">
    <source>
        <dbReference type="SAM" id="MobiDB-lite"/>
    </source>
</evidence>
<feature type="domain" description="Aspartyl/asparaginy/proline hydroxylase" evidence="2">
    <location>
        <begin position="64"/>
        <end position="166"/>
    </location>
</feature>
<sequence length="388" mass="44711">MKLAHEFIQLPVCFDEKRLQQEIQQLNQALWVPHHEGFKGNLSIPLVSLNGQFNNLFKGPMAATSVLQDTPYLKQVIASFGEVIGRSRLMGLESGFEVPLHSDINYHWYKRVRIHIPIVTDPNVIFHCGDKNVHMKAGEAWIFDSWKYHRVTNQSELFRVHLVIDLCGSAKFWKMAESGHVPWLNTPFCADQIRHVAFNQHENHEFKTEQFNTPLVLSPGEMDGLANDLISDLKRVDTNPVEAQREMIKKVESFCHQWRELWSLFGLTEQGWPEYHKLRQQAYEQVMHLDTVLKLTNGTQATRMFLHCMIDPALNVEVKDSYANLSPQPLTKNDTPQSPKPVVQNSIRKTERNVDQPRPSSEQHKLSRNDICHCGSGLKFKHCHGKLA</sequence>
<dbReference type="Proteomes" id="UP000006334">
    <property type="component" value="Unassembled WGS sequence"/>
</dbReference>
<organism evidence="3 4">
    <name type="scientific">Aliiglaciecola lipolytica E3</name>
    <dbReference type="NCBI Taxonomy" id="1127673"/>
    <lineage>
        <taxon>Bacteria</taxon>
        <taxon>Pseudomonadati</taxon>
        <taxon>Pseudomonadota</taxon>
        <taxon>Gammaproteobacteria</taxon>
        <taxon>Alteromonadales</taxon>
        <taxon>Alteromonadaceae</taxon>
        <taxon>Aliiglaciecola</taxon>
    </lineage>
</organism>
<dbReference type="InterPro" id="IPR007803">
    <property type="entry name" value="Asp/Arg/Pro-Hydrxlase"/>
</dbReference>
<evidence type="ECO:0000313" key="3">
    <source>
        <dbReference type="EMBL" id="GAC14072.1"/>
    </source>
</evidence>
<dbReference type="Gene3D" id="2.60.120.330">
    <property type="entry name" value="B-lactam Antibiotic, Isopenicillin N Synthase, Chain"/>
    <property type="match status" value="1"/>
</dbReference>
<dbReference type="eggNOG" id="COG4424">
    <property type="taxonomic scope" value="Bacteria"/>
</dbReference>
<dbReference type="Pfam" id="PF05118">
    <property type="entry name" value="Asp_Arg_Hydrox"/>
    <property type="match status" value="1"/>
</dbReference>
<keyword evidence="4" id="KW-1185">Reference proteome</keyword>
<proteinExistence type="predicted"/>
<dbReference type="RefSeq" id="WP_008843888.1">
    <property type="nucleotide sequence ID" value="NZ_BAEN01000032.1"/>
</dbReference>
<gene>
    <name evidence="3" type="ORF">GLIP_1437</name>
</gene>
<dbReference type="Pfam" id="PF02810">
    <property type="entry name" value="SEC-C"/>
    <property type="match status" value="1"/>
</dbReference>
<evidence type="ECO:0000259" key="2">
    <source>
        <dbReference type="Pfam" id="PF05118"/>
    </source>
</evidence>
<feature type="compositionally biased region" description="Basic and acidic residues" evidence="1">
    <location>
        <begin position="348"/>
        <end position="366"/>
    </location>
</feature>
<name>K6Y774_9ALTE</name>
<dbReference type="Gene3D" id="3.10.450.50">
    <property type="match status" value="1"/>
</dbReference>
<feature type="region of interest" description="Disordered" evidence="1">
    <location>
        <begin position="325"/>
        <end position="366"/>
    </location>
</feature>
<protein>
    <submittedName>
        <fullName evidence="3">SecC motif-containing protein</fullName>
    </submittedName>
</protein>
<feature type="compositionally biased region" description="Polar residues" evidence="1">
    <location>
        <begin position="325"/>
        <end position="347"/>
    </location>
</feature>
<dbReference type="SUPFAM" id="SSF103642">
    <property type="entry name" value="Sec-C motif"/>
    <property type="match status" value="1"/>
</dbReference>
<accession>K6Y774</accession>
<comment type="caution">
    <text evidence="3">The sequence shown here is derived from an EMBL/GenBank/DDBJ whole genome shotgun (WGS) entry which is preliminary data.</text>
</comment>
<dbReference type="OrthoDB" id="21665at2"/>
<dbReference type="InterPro" id="IPR004027">
    <property type="entry name" value="SEC_C_motif"/>
</dbReference>
<dbReference type="STRING" id="1127673.GLIP_1437"/>